<dbReference type="PATRIC" id="fig|28229.3.peg.2572"/>
<evidence type="ECO:0000256" key="4">
    <source>
        <dbReference type="ARBA" id="ARBA00012847"/>
    </source>
</evidence>
<dbReference type="InterPro" id="IPR007886">
    <property type="entry name" value="AlaDH/PNT_N"/>
</dbReference>
<evidence type="ECO:0000256" key="15">
    <source>
        <dbReference type="SAM" id="Phobius"/>
    </source>
</evidence>
<dbReference type="InterPro" id="IPR007698">
    <property type="entry name" value="AlaDH/PNT_NAD(H)-bd"/>
</dbReference>
<feature type="binding site" evidence="13">
    <location>
        <position position="222"/>
    </location>
    <ligand>
        <name>NAD(+)</name>
        <dbReference type="ChEBI" id="CHEBI:57540"/>
    </ligand>
</feature>
<keyword evidence="6" id="KW-0028">Amino-acid biosynthesis</keyword>
<name>A0A099KNC1_COLPS</name>
<dbReference type="SMART" id="SM01002">
    <property type="entry name" value="AlaDh_PNT_C"/>
    <property type="match status" value="1"/>
</dbReference>
<comment type="subunit">
    <text evidence="3">Monomer.</text>
</comment>
<evidence type="ECO:0000256" key="8">
    <source>
        <dbReference type="ARBA" id="ARBA00023027"/>
    </source>
</evidence>
<dbReference type="Pfam" id="PF05222">
    <property type="entry name" value="AlaDh_PNT_N"/>
    <property type="match status" value="1"/>
</dbReference>
<keyword evidence="15" id="KW-0472">Membrane</keyword>
<evidence type="ECO:0000313" key="19">
    <source>
        <dbReference type="Proteomes" id="UP000029868"/>
    </source>
</evidence>
<dbReference type="InterPro" id="IPR051168">
    <property type="entry name" value="AASS"/>
</dbReference>
<dbReference type="GO" id="GO:0019878">
    <property type="term" value="P:lysine biosynthetic process via aminoadipic acid"/>
    <property type="evidence" value="ECO:0007669"/>
    <property type="project" value="UniProtKB-UniPathway"/>
</dbReference>
<feature type="binding site" evidence="13">
    <location>
        <position position="269"/>
    </location>
    <ligand>
        <name>NAD(+)</name>
        <dbReference type="ChEBI" id="CHEBI:57540"/>
    </ligand>
</feature>
<evidence type="ECO:0000256" key="3">
    <source>
        <dbReference type="ARBA" id="ARBA00011245"/>
    </source>
</evidence>
<evidence type="ECO:0000259" key="16">
    <source>
        <dbReference type="SMART" id="SM01002"/>
    </source>
</evidence>
<reference evidence="18 19" key="1">
    <citation type="submission" date="2014-08" db="EMBL/GenBank/DDBJ databases">
        <title>Genomic and Phenotypic Diversity of Colwellia psychrerythraea strains from Disparate Marine Basins.</title>
        <authorList>
            <person name="Techtmann S.M."/>
            <person name="Stelling S.C."/>
            <person name="Utturkar S.M."/>
            <person name="Alshibli N."/>
            <person name="Harris A."/>
            <person name="Brown S.D."/>
            <person name="Hazen T.C."/>
        </authorList>
    </citation>
    <scope>NUCLEOTIDE SEQUENCE [LARGE SCALE GENOMIC DNA]</scope>
    <source>
        <strain evidence="18 19">GAB14E</strain>
    </source>
</reference>
<organism evidence="18 19">
    <name type="scientific">Colwellia psychrerythraea</name>
    <name type="common">Vibrio psychroerythus</name>
    <dbReference type="NCBI Taxonomy" id="28229"/>
    <lineage>
        <taxon>Bacteria</taxon>
        <taxon>Pseudomonadati</taxon>
        <taxon>Pseudomonadota</taxon>
        <taxon>Gammaproteobacteria</taxon>
        <taxon>Alteromonadales</taxon>
        <taxon>Colwelliaceae</taxon>
        <taxon>Colwellia</taxon>
    </lineage>
</organism>
<comment type="catalytic activity">
    <reaction evidence="11">
        <text>L-saccharopine + NAD(+) + H2O = L-lysine + 2-oxoglutarate + NADH + H(+)</text>
        <dbReference type="Rhea" id="RHEA:12440"/>
        <dbReference type="ChEBI" id="CHEBI:15377"/>
        <dbReference type="ChEBI" id="CHEBI:15378"/>
        <dbReference type="ChEBI" id="CHEBI:16810"/>
        <dbReference type="ChEBI" id="CHEBI:32551"/>
        <dbReference type="ChEBI" id="CHEBI:57540"/>
        <dbReference type="ChEBI" id="CHEBI:57945"/>
        <dbReference type="ChEBI" id="CHEBI:57951"/>
        <dbReference type="EC" id="1.5.1.7"/>
    </reaction>
</comment>
<evidence type="ECO:0000256" key="5">
    <source>
        <dbReference type="ARBA" id="ARBA00021221"/>
    </source>
</evidence>
<dbReference type="PANTHER" id="PTHR11133:SF23">
    <property type="entry name" value="SACCHAROPINE DEHYDROGENASE [NAD(+), L-LYSINE-FORMING]"/>
    <property type="match status" value="1"/>
</dbReference>
<accession>A0A099KNC1</accession>
<dbReference type="UniPathway" id="UPA00033">
    <property type="reaction ID" value="UER00034"/>
</dbReference>
<evidence type="ECO:0000256" key="9">
    <source>
        <dbReference type="ARBA" id="ARBA00023157"/>
    </source>
</evidence>
<keyword evidence="15" id="KW-0812">Transmembrane</keyword>
<dbReference type="InterPro" id="IPR027281">
    <property type="entry name" value="Lys1"/>
</dbReference>
<evidence type="ECO:0000256" key="14">
    <source>
        <dbReference type="SAM" id="MobiDB-lite"/>
    </source>
</evidence>
<dbReference type="OrthoDB" id="502334at2"/>
<dbReference type="SMART" id="SM01003">
    <property type="entry name" value="AlaDh_PNT_N"/>
    <property type="match status" value="1"/>
</dbReference>
<feature type="transmembrane region" description="Helical" evidence="15">
    <location>
        <begin position="131"/>
        <end position="151"/>
    </location>
</feature>
<feature type="active site" description="Proton donor" evidence="12">
    <location>
        <position position="95"/>
    </location>
</feature>
<dbReference type="GO" id="GO:0004754">
    <property type="term" value="F:saccharopine dehydrogenase (NAD+, L-lysine-forming) activity"/>
    <property type="evidence" value="ECO:0007669"/>
    <property type="project" value="UniProtKB-EC"/>
</dbReference>
<dbReference type="InterPro" id="IPR036291">
    <property type="entry name" value="NAD(P)-bd_dom_sf"/>
</dbReference>
<comment type="caution">
    <text evidence="18">The sequence shown here is derived from an EMBL/GenBank/DDBJ whole genome shotgun (WGS) entry which is preliminary data.</text>
</comment>
<dbReference type="FunFam" id="3.40.50.720:FF:000217">
    <property type="entry name" value="Saccharopine dehydrogenase [NAD(+), L-lysine-forming]"/>
    <property type="match status" value="1"/>
</dbReference>
<feature type="binding site" evidence="13">
    <location>
        <begin position="308"/>
        <end position="311"/>
    </location>
    <ligand>
        <name>NAD(+)</name>
        <dbReference type="ChEBI" id="CHEBI:57540"/>
    </ligand>
</feature>
<evidence type="ECO:0000256" key="2">
    <source>
        <dbReference type="ARBA" id="ARBA00005689"/>
    </source>
</evidence>
<evidence type="ECO:0000256" key="6">
    <source>
        <dbReference type="ARBA" id="ARBA00022605"/>
    </source>
</evidence>
<dbReference type="SUPFAM" id="SSF52283">
    <property type="entry name" value="Formate/glycerate dehydrogenase catalytic domain-like"/>
    <property type="match status" value="1"/>
</dbReference>
<dbReference type="PIRSF" id="PIRSF018250">
    <property type="entry name" value="Saccharopine_DH_Lys"/>
    <property type="match status" value="1"/>
</dbReference>
<feature type="domain" description="Alanine dehydrogenase/pyridine nucleotide transhydrogenase N-terminal" evidence="17">
    <location>
        <begin position="7"/>
        <end position="141"/>
    </location>
</feature>
<keyword evidence="8 13" id="KW-0520">NAD</keyword>
<feature type="binding site" evidence="13">
    <location>
        <begin position="197"/>
        <end position="198"/>
    </location>
    <ligand>
        <name>NAD(+)</name>
        <dbReference type="ChEBI" id="CHEBI:57540"/>
    </ligand>
</feature>
<evidence type="ECO:0000256" key="13">
    <source>
        <dbReference type="PIRSR" id="PIRSR018250-3"/>
    </source>
</evidence>
<dbReference type="AlphaFoldDB" id="A0A099KNC1"/>
<comment type="pathway">
    <text evidence="1">Amino-acid biosynthesis; L-lysine biosynthesis via AAA pathway; L-lysine from L-alpha-aminoadipate (fungal route): step 3/3.</text>
</comment>
<sequence>MTQTHLWLRAESKPQEQRTALTPQSAKQLLEAGFKVTIESSRQSIFSLDEYQSSGVEIAAEGSWVNAPSNAIILALKELPEDKFPLSHQHIYFAHAYKEQEGWQALLNRFTQGQGKLLDLEYLVDNNNRRIAAFGYWAGFAGAALAVMAWVNQQAKVTPPLADINSYASQQILLKELSDSLAKSNKKPKVLVIGAKGRSGSGAVALAKALDLETIEWDIKETKKGGPFLEILTMDILVNCVFINEDLPPFITKELLDDDNRSLAIIADVSCDPYGSYNPLPIYHQCTTFKSPCISIIAGEKPLNLIAIDHLPSLLPKESSEDYGQQLVTHLLTLNDQSQGVWPKALDLFNNKTAAL</sequence>
<feature type="domain" description="Alanine dehydrogenase/pyridine nucleotide transhydrogenase NAD(H)-binding" evidence="16">
    <location>
        <begin position="181"/>
        <end position="299"/>
    </location>
</feature>
<keyword evidence="7 18" id="KW-0560">Oxidoreductase</keyword>
<dbReference type="EC" id="1.5.1.7" evidence="4"/>
<gene>
    <name evidence="18" type="ORF">GAB14E_2852</name>
</gene>
<evidence type="ECO:0000256" key="11">
    <source>
        <dbReference type="ARBA" id="ARBA00047860"/>
    </source>
</evidence>
<dbReference type="PANTHER" id="PTHR11133">
    <property type="entry name" value="SACCHAROPINE DEHYDROGENASE"/>
    <property type="match status" value="1"/>
</dbReference>
<proteinExistence type="inferred from homology"/>
<feature type="binding site" evidence="13">
    <location>
        <position position="218"/>
    </location>
    <ligand>
        <name>NAD(+)</name>
        <dbReference type="ChEBI" id="CHEBI:57540"/>
    </ligand>
</feature>
<evidence type="ECO:0000256" key="10">
    <source>
        <dbReference type="ARBA" id="ARBA00033228"/>
    </source>
</evidence>
<comment type="similarity">
    <text evidence="2">Belongs to the AlaDH/PNT family.</text>
</comment>
<evidence type="ECO:0000256" key="12">
    <source>
        <dbReference type="PIRSR" id="PIRSR018250-1"/>
    </source>
</evidence>
<keyword evidence="9" id="KW-1015">Disulfide bond</keyword>
<protein>
    <recommendedName>
        <fullName evidence="5">Saccharopine dehydrogenase [NAD(+), L-lysine-forming]</fullName>
        <ecNumber evidence="4">1.5.1.7</ecNumber>
    </recommendedName>
    <alternativeName>
        <fullName evidence="10">Lysine--2-oxoglutarate reductase</fullName>
    </alternativeName>
</protein>
<feature type="active site" description="Proton acceptor" evidence="12">
    <location>
        <position position="77"/>
    </location>
</feature>
<evidence type="ECO:0000313" key="18">
    <source>
        <dbReference type="EMBL" id="KGJ92264.1"/>
    </source>
</evidence>
<evidence type="ECO:0000259" key="17">
    <source>
        <dbReference type="SMART" id="SM01003"/>
    </source>
</evidence>
<dbReference type="EMBL" id="JQEC01000034">
    <property type="protein sequence ID" value="KGJ92264.1"/>
    <property type="molecule type" value="Genomic_DNA"/>
</dbReference>
<dbReference type="SUPFAM" id="SSF51735">
    <property type="entry name" value="NAD(P)-binding Rossmann-fold domains"/>
    <property type="match status" value="1"/>
</dbReference>
<keyword evidence="15" id="KW-1133">Transmembrane helix</keyword>
<evidence type="ECO:0000256" key="1">
    <source>
        <dbReference type="ARBA" id="ARBA00004884"/>
    </source>
</evidence>
<evidence type="ECO:0000256" key="7">
    <source>
        <dbReference type="ARBA" id="ARBA00023002"/>
    </source>
</evidence>
<feature type="region of interest" description="Disordered" evidence="14">
    <location>
        <begin position="1"/>
        <end position="22"/>
    </location>
</feature>
<dbReference type="Proteomes" id="UP000029868">
    <property type="component" value="Unassembled WGS sequence"/>
</dbReference>
<dbReference type="Gene3D" id="3.40.50.720">
    <property type="entry name" value="NAD(P)-binding Rossmann-like Domain"/>
    <property type="match status" value="1"/>
</dbReference>
<dbReference type="RefSeq" id="WP_033082599.1">
    <property type="nucleotide sequence ID" value="NZ_JQEC01000034.1"/>
</dbReference>
<feature type="binding site" evidence="13">
    <location>
        <position position="129"/>
    </location>
    <ligand>
        <name>NAD(+)</name>
        <dbReference type="ChEBI" id="CHEBI:57540"/>
    </ligand>
</feature>
<dbReference type="CDD" id="cd12188">
    <property type="entry name" value="SDH"/>
    <property type="match status" value="1"/>
</dbReference>